<dbReference type="InterPro" id="IPR002711">
    <property type="entry name" value="HNH"/>
</dbReference>
<dbReference type="Proteomes" id="UP001500350">
    <property type="component" value="Unassembled WGS sequence"/>
</dbReference>
<evidence type="ECO:0000313" key="2">
    <source>
        <dbReference type="EMBL" id="GAA1568141.1"/>
    </source>
</evidence>
<sequence>METTQRDDVAEVLAAVRALPLEARVEAWHAVGVELFEVASRPTIDWGESSALAVDAVSVDEELAQLDAERRALAELTVTAAYVSRSADATMHAFAAAHARVVTRHDVLEVDQWESDPRQFVPGEFAADDLAARLGVRVGTAEAWAEAGDAVRASLPRMFVMAGAGEMRMTTCETVLRELEHLEPAERESVEGMLVSGRALLGGSAAVKRRVRRLLASLGLSAPADEDASEALVEVSFREHPDQPRLTQMTVVMDADQAWQVQVAIDARARQLAQEHERLHGGATRYRMNRARVDAFVDLLLGSVRFDPIVRLTVPVRCFEDGTTPGTTMPFAGQGSGVPVSLGAVDRSRGCSAQGGSGRGVARPAAEQAPWGALYREAEDGVAPLAAGQVGDGVGIGTAGQRRAATAPRSTTRVADLHVPGVGVVSAACVERLASAVGAAFTVALVDEKRGVTRWTSRFTYRPSITTRRFVEQRDEHCRFPGCMRPGEFCDADHVVPYADGGATSGENLQLLCRHHHRAKTFGGWAVAMRTDGVCVWNSPTGAWYRTDPADPTAYEITSREGYALIA</sequence>
<keyword evidence="3" id="KW-1185">Reference proteome</keyword>
<name>A0ABN2D0Q6_9MICO</name>
<reference evidence="2 3" key="1">
    <citation type="journal article" date="2019" name="Int. J. Syst. Evol. Microbiol.">
        <title>The Global Catalogue of Microorganisms (GCM) 10K type strain sequencing project: providing services to taxonomists for standard genome sequencing and annotation.</title>
        <authorList>
            <consortium name="The Broad Institute Genomics Platform"/>
            <consortium name="The Broad Institute Genome Sequencing Center for Infectious Disease"/>
            <person name="Wu L."/>
            <person name="Ma J."/>
        </authorList>
    </citation>
    <scope>NUCLEOTIDE SEQUENCE [LARGE SCALE GENOMIC DNA]</scope>
    <source>
        <strain evidence="2 3">JCM 14589</strain>
    </source>
</reference>
<dbReference type="RefSeq" id="WP_182434669.1">
    <property type="nucleotide sequence ID" value="NZ_BAAANW010000011.1"/>
</dbReference>
<gene>
    <name evidence="2" type="ORF">GCM10009763_15450</name>
</gene>
<accession>A0ABN2D0Q6</accession>
<protein>
    <recommendedName>
        <fullName evidence="1">HNH nuclease domain-containing protein</fullName>
    </recommendedName>
</protein>
<feature type="domain" description="HNH nuclease" evidence="1">
    <location>
        <begin position="466"/>
        <end position="518"/>
    </location>
</feature>
<dbReference type="SMART" id="SM00507">
    <property type="entry name" value="HNHc"/>
    <property type="match status" value="1"/>
</dbReference>
<dbReference type="Gene3D" id="1.10.30.50">
    <property type="match status" value="1"/>
</dbReference>
<organism evidence="2 3">
    <name type="scientific">Dermacoccus profundi</name>
    <dbReference type="NCBI Taxonomy" id="322602"/>
    <lineage>
        <taxon>Bacteria</taxon>
        <taxon>Bacillati</taxon>
        <taxon>Actinomycetota</taxon>
        <taxon>Actinomycetes</taxon>
        <taxon>Micrococcales</taxon>
        <taxon>Dermacoccaceae</taxon>
        <taxon>Dermacoccus</taxon>
    </lineage>
</organism>
<proteinExistence type="predicted"/>
<dbReference type="CDD" id="cd00085">
    <property type="entry name" value="HNHc"/>
    <property type="match status" value="1"/>
</dbReference>
<dbReference type="InterPro" id="IPR003615">
    <property type="entry name" value="HNH_nuc"/>
</dbReference>
<evidence type="ECO:0000313" key="3">
    <source>
        <dbReference type="Proteomes" id="UP001500350"/>
    </source>
</evidence>
<dbReference type="EMBL" id="BAAANW010000011">
    <property type="protein sequence ID" value="GAA1568141.1"/>
    <property type="molecule type" value="Genomic_DNA"/>
</dbReference>
<evidence type="ECO:0000259" key="1">
    <source>
        <dbReference type="SMART" id="SM00507"/>
    </source>
</evidence>
<comment type="caution">
    <text evidence="2">The sequence shown here is derived from an EMBL/GenBank/DDBJ whole genome shotgun (WGS) entry which is preliminary data.</text>
</comment>
<dbReference type="Pfam" id="PF01844">
    <property type="entry name" value="HNH"/>
    <property type="match status" value="1"/>
</dbReference>